<dbReference type="InterPro" id="IPR029001">
    <property type="entry name" value="ITPase-like_fam"/>
</dbReference>
<dbReference type="EC" id="3.6.1.73" evidence="9"/>
<dbReference type="GO" id="GO:0046872">
    <property type="term" value="F:metal ion binding"/>
    <property type="evidence" value="ECO:0007669"/>
    <property type="project" value="UniProtKB-KW"/>
</dbReference>
<dbReference type="PANTHER" id="PTHR34699:SF2">
    <property type="entry name" value="NON-CANONICAL PURINE NTP PHOSPHATASE_PRRC1 DOMAIN-CONTAINING PROTEIN"/>
    <property type="match status" value="1"/>
</dbReference>
<dbReference type="Proteomes" id="UP000078544">
    <property type="component" value="Unassembled WGS sequence"/>
</dbReference>
<keyword evidence="4" id="KW-0547">Nucleotide-binding</keyword>
<comment type="catalytic activity">
    <reaction evidence="10">
        <text>ITP + H2O = IDP + phosphate + H(+)</text>
        <dbReference type="Rhea" id="RHEA:28330"/>
        <dbReference type="ChEBI" id="CHEBI:15377"/>
        <dbReference type="ChEBI" id="CHEBI:15378"/>
        <dbReference type="ChEBI" id="CHEBI:43474"/>
        <dbReference type="ChEBI" id="CHEBI:58280"/>
        <dbReference type="ChEBI" id="CHEBI:61402"/>
        <dbReference type="EC" id="3.6.1.73"/>
    </reaction>
</comment>
<keyword evidence="5" id="KW-0378">Hydrolase</keyword>
<feature type="domain" description="Non-canonical purine NTP phosphatase/PRRC1" evidence="12">
    <location>
        <begin position="66"/>
        <end position="231"/>
    </location>
</feature>
<evidence type="ECO:0000256" key="4">
    <source>
        <dbReference type="ARBA" id="ARBA00022741"/>
    </source>
</evidence>
<evidence type="ECO:0000256" key="7">
    <source>
        <dbReference type="ARBA" id="ARBA00023080"/>
    </source>
</evidence>
<dbReference type="STRING" id="1081109.A0A167XKN0"/>
<evidence type="ECO:0000313" key="14">
    <source>
        <dbReference type="Proteomes" id="UP000078544"/>
    </source>
</evidence>
<comment type="caution">
    <text evidence="13">The sequence shown here is derived from an EMBL/GenBank/DDBJ whole genome shotgun (WGS) entry which is preliminary data.</text>
</comment>
<comment type="cofactor">
    <cofactor evidence="1">
        <name>Mn(2+)</name>
        <dbReference type="ChEBI" id="CHEBI:29035"/>
    </cofactor>
</comment>
<dbReference type="InterPro" id="IPR050299">
    <property type="entry name" value="YjjX_NTPase"/>
</dbReference>
<proteinExistence type="inferred from homology"/>
<dbReference type="OrthoDB" id="300709at2759"/>
<keyword evidence="6" id="KW-0460">Magnesium</keyword>
<comment type="cofactor">
    <cofactor evidence="2">
        <name>Mg(2+)</name>
        <dbReference type="ChEBI" id="CHEBI:18420"/>
    </cofactor>
</comment>
<sequence>MFISIQSGRGLRRPALGNPSITQVCTVRPSHRQRAERGAVEYRIDRRGPPVERMDSPNPATEVIVASQNPVKLGAARDGFSRMFPDLTFAVRGISVPSGVPDQPFTDEETLEGALTRARNARDAAPDASYWIGLEGGVDSRGGDGPVQSFAWIAVLGEGERVGKARTATYYLPEETARLLREGMELGHADDLVHGRTNSKQKSGSVGILTHDVVNRQSYYSEAVVLALIPFKNSGLTF</sequence>
<dbReference type="SUPFAM" id="SSF52972">
    <property type="entry name" value="ITPase-like"/>
    <property type="match status" value="1"/>
</dbReference>
<protein>
    <recommendedName>
        <fullName evidence="9">inosine/xanthosine triphosphatase</fullName>
        <ecNumber evidence="9">3.6.1.73</ecNumber>
    </recommendedName>
</protein>
<keyword evidence="7" id="KW-0546">Nucleotide metabolism</keyword>
<dbReference type="GO" id="GO:0006772">
    <property type="term" value="P:thiamine metabolic process"/>
    <property type="evidence" value="ECO:0007669"/>
    <property type="project" value="TreeGrafter"/>
</dbReference>
<dbReference type="HAMAP" id="MF_00648">
    <property type="entry name" value="Non_canon_purine_NTPase_YjjX"/>
    <property type="match status" value="1"/>
</dbReference>
<keyword evidence="3" id="KW-0479">Metal-binding</keyword>
<dbReference type="GO" id="GO:0000166">
    <property type="term" value="F:nucleotide binding"/>
    <property type="evidence" value="ECO:0007669"/>
    <property type="project" value="UniProtKB-KW"/>
</dbReference>
<name>A0A167XKN0_9HYPO</name>
<keyword evidence="8" id="KW-0464">Manganese</keyword>
<evidence type="ECO:0000256" key="1">
    <source>
        <dbReference type="ARBA" id="ARBA00001936"/>
    </source>
</evidence>
<evidence type="ECO:0000256" key="11">
    <source>
        <dbReference type="ARBA" id="ARBA00048781"/>
    </source>
</evidence>
<evidence type="ECO:0000256" key="3">
    <source>
        <dbReference type="ARBA" id="ARBA00022723"/>
    </source>
</evidence>
<dbReference type="Gene3D" id="3.90.950.10">
    <property type="match status" value="1"/>
</dbReference>
<dbReference type="AlphaFoldDB" id="A0A167XKN0"/>
<dbReference type="GO" id="GO:0103023">
    <property type="term" value="F:ITPase activity"/>
    <property type="evidence" value="ECO:0007669"/>
    <property type="project" value="UniProtKB-EC"/>
</dbReference>
<reference evidence="13 14" key="1">
    <citation type="journal article" date="2016" name="Genome Biol. Evol.">
        <title>Divergent and convergent evolution of fungal pathogenicity.</title>
        <authorList>
            <person name="Shang Y."/>
            <person name="Xiao G."/>
            <person name="Zheng P."/>
            <person name="Cen K."/>
            <person name="Zhan S."/>
            <person name="Wang C."/>
        </authorList>
    </citation>
    <scope>NUCLEOTIDE SEQUENCE [LARGE SCALE GENOMIC DNA]</scope>
    <source>
        <strain evidence="13 14">RCEF 2490</strain>
    </source>
</reference>
<dbReference type="InterPro" id="IPR026533">
    <property type="entry name" value="NTPase/PRRC1"/>
</dbReference>
<evidence type="ECO:0000256" key="8">
    <source>
        <dbReference type="ARBA" id="ARBA00023211"/>
    </source>
</evidence>
<evidence type="ECO:0000256" key="6">
    <source>
        <dbReference type="ARBA" id="ARBA00022842"/>
    </source>
</evidence>
<evidence type="ECO:0000256" key="2">
    <source>
        <dbReference type="ARBA" id="ARBA00001946"/>
    </source>
</evidence>
<evidence type="ECO:0000256" key="10">
    <source>
        <dbReference type="ARBA" id="ARBA00048174"/>
    </source>
</evidence>
<gene>
    <name evidence="13" type="ORF">AAL_07299</name>
</gene>
<evidence type="ECO:0000256" key="9">
    <source>
        <dbReference type="ARBA" id="ARBA00038901"/>
    </source>
</evidence>
<keyword evidence="14" id="KW-1185">Reference proteome</keyword>
<dbReference type="NCBIfam" id="NF003459">
    <property type="entry name" value="PRK05074.1"/>
    <property type="match status" value="1"/>
</dbReference>
<dbReference type="NCBIfam" id="TIGR00258">
    <property type="entry name" value="inosine/xanthosine triphosphatase"/>
    <property type="match status" value="1"/>
</dbReference>
<evidence type="ECO:0000256" key="5">
    <source>
        <dbReference type="ARBA" id="ARBA00022801"/>
    </source>
</evidence>
<dbReference type="FunFam" id="3.90.950.10:FF:000002">
    <property type="entry name" value="Inosine/xanthosine triphosphatase"/>
    <property type="match status" value="1"/>
</dbReference>
<dbReference type="Pfam" id="PF01931">
    <property type="entry name" value="NTPase_I-T"/>
    <property type="match status" value="1"/>
</dbReference>
<comment type="catalytic activity">
    <reaction evidence="11">
        <text>XTP + H2O = XDP + phosphate + H(+)</text>
        <dbReference type="Rhea" id="RHEA:28406"/>
        <dbReference type="ChEBI" id="CHEBI:15377"/>
        <dbReference type="ChEBI" id="CHEBI:15378"/>
        <dbReference type="ChEBI" id="CHEBI:43474"/>
        <dbReference type="ChEBI" id="CHEBI:59884"/>
        <dbReference type="ChEBI" id="CHEBI:61314"/>
        <dbReference type="EC" id="3.6.1.73"/>
    </reaction>
</comment>
<evidence type="ECO:0000313" key="13">
    <source>
        <dbReference type="EMBL" id="KZZ90198.1"/>
    </source>
</evidence>
<dbReference type="PANTHER" id="PTHR34699">
    <property type="match status" value="1"/>
</dbReference>
<evidence type="ECO:0000259" key="12">
    <source>
        <dbReference type="Pfam" id="PF01931"/>
    </source>
</evidence>
<accession>A0A167XKN0</accession>
<organism evidence="13 14">
    <name type="scientific">Moelleriella libera RCEF 2490</name>
    <dbReference type="NCBI Taxonomy" id="1081109"/>
    <lineage>
        <taxon>Eukaryota</taxon>
        <taxon>Fungi</taxon>
        <taxon>Dikarya</taxon>
        <taxon>Ascomycota</taxon>
        <taxon>Pezizomycotina</taxon>
        <taxon>Sordariomycetes</taxon>
        <taxon>Hypocreomycetidae</taxon>
        <taxon>Hypocreales</taxon>
        <taxon>Clavicipitaceae</taxon>
        <taxon>Moelleriella</taxon>
    </lineage>
</organism>
<dbReference type="EMBL" id="AZGY01000022">
    <property type="protein sequence ID" value="KZZ90198.1"/>
    <property type="molecule type" value="Genomic_DNA"/>
</dbReference>
<dbReference type="GO" id="GO:0009117">
    <property type="term" value="P:nucleotide metabolic process"/>
    <property type="evidence" value="ECO:0007669"/>
    <property type="project" value="UniProtKB-KW"/>
</dbReference>
<dbReference type="InterPro" id="IPR002786">
    <property type="entry name" value="Non_canon_purine_NTPase"/>
</dbReference>